<keyword evidence="2" id="KW-0169">Cobalamin biosynthesis</keyword>
<keyword evidence="3" id="KW-0560">Oxidoreductase</keyword>
<dbReference type="EMBL" id="FMZE01000002">
    <property type="protein sequence ID" value="SDC46886.1"/>
    <property type="molecule type" value="Genomic_DNA"/>
</dbReference>
<proteinExistence type="predicted"/>
<dbReference type="PROSITE" id="PS51014">
    <property type="entry name" value="COBK_CBIJ"/>
    <property type="match status" value="1"/>
</dbReference>
<protein>
    <submittedName>
        <fullName evidence="4">Precorrin-6A/cobalt-precorrin-6A reductase</fullName>
    </submittedName>
</protein>
<dbReference type="Proteomes" id="UP000199494">
    <property type="component" value="Unassembled WGS sequence"/>
</dbReference>
<organism evidence="4 5">
    <name type="scientific">Prauserella marina</name>
    <dbReference type="NCBI Taxonomy" id="530584"/>
    <lineage>
        <taxon>Bacteria</taxon>
        <taxon>Bacillati</taxon>
        <taxon>Actinomycetota</taxon>
        <taxon>Actinomycetes</taxon>
        <taxon>Pseudonocardiales</taxon>
        <taxon>Pseudonocardiaceae</taxon>
        <taxon>Prauserella</taxon>
    </lineage>
</organism>
<dbReference type="UniPathway" id="UPA00148"/>
<dbReference type="GO" id="GO:0016994">
    <property type="term" value="F:precorrin-6A reductase activity"/>
    <property type="evidence" value="ECO:0007669"/>
    <property type="project" value="InterPro"/>
</dbReference>
<sequence length="249" mass="26790">MGTPRVLILGGTSEARELASELTERGMPVVSSLAGRVNAPRLPRGEVRIGGFGGPAGLRSWLAEHDITAVVDATHPFAERISESAATASELSGIPLLRLHRPGWRQGPGDAWHWADDLGSAARLLPSLGDRIFLTSGRQGLGAFAHLSSLWFLARCVDPPTPVPPPHITVLLSRGPYSVEAETALLREHRINVVVTKDSGGAMTEAKLVAARRLDLPVVIVRRPPRPAVSEVTDVRSALDWILHYSSKE</sequence>
<dbReference type="InterPro" id="IPR003723">
    <property type="entry name" value="Precorrin-6x_reduct"/>
</dbReference>
<reference evidence="4 5" key="1">
    <citation type="submission" date="2016-10" db="EMBL/GenBank/DDBJ databases">
        <authorList>
            <person name="de Groot N.N."/>
        </authorList>
    </citation>
    <scope>NUCLEOTIDE SEQUENCE [LARGE SCALE GENOMIC DNA]</scope>
    <source>
        <strain evidence="4 5">CGMCC 4.5506</strain>
    </source>
</reference>
<evidence type="ECO:0000256" key="1">
    <source>
        <dbReference type="ARBA" id="ARBA00004953"/>
    </source>
</evidence>
<dbReference type="PANTHER" id="PTHR36925">
    <property type="entry name" value="COBALT-PRECORRIN-6A REDUCTASE"/>
    <property type="match status" value="1"/>
</dbReference>
<evidence type="ECO:0000313" key="5">
    <source>
        <dbReference type="Proteomes" id="UP000199494"/>
    </source>
</evidence>
<keyword evidence="5" id="KW-1185">Reference proteome</keyword>
<dbReference type="Pfam" id="PF02571">
    <property type="entry name" value="CbiJ"/>
    <property type="match status" value="1"/>
</dbReference>
<dbReference type="GO" id="GO:0009236">
    <property type="term" value="P:cobalamin biosynthetic process"/>
    <property type="evidence" value="ECO:0007669"/>
    <property type="project" value="UniProtKB-UniPathway"/>
</dbReference>
<evidence type="ECO:0000256" key="3">
    <source>
        <dbReference type="ARBA" id="ARBA00023002"/>
    </source>
</evidence>
<dbReference type="STRING" id="530584.SAMN05421630_102224"/>
<dbReference type="NCBIfam" id="TIGR00715">
    <property type="entry name" value="precor6x_red"/>
    <property type="match status" value="1"/>
</dbReference>
<dbReference type="NCBIfam" id="NF005968">
    <property type="entry name" value="PRK08057.1-2"/>
    <property type="match status" value="1"/>
</dbReference>
<accession>A0A1G6LW06</accession>
<dbReference type="PANTHER" id="PTHR36925:SF1">
    <property type="entry name" value="COBALT-PRECORRIN-6A REDUCTASE"/>
    <property type="match status" value="1"/>
</dbReference>
<evidence type="ECO:0000256" key="2">
    <source>
        <dbReference type="ARBA" id="ARBA00022573"/>
    </source>
</evidence>
<evidence type="ECO:0000313" key="4">
    <source>
        <dbReference type="EMBL" id="SDC46886.1"/>
    </source>
</evidence>
<comment type="pathway">
    <text evidence="1">Cofactor biosynthesis; adenosylcobalamin biosynthesis.</text>
</comment>
<gene>
    <name evidence="4" type="ORF">SAMN05421630_102224</name>
</gene>
<dbReference type="AlphaFoldDB" id="A0A1G6LW06"/>
<name>A0A1G6LW06_9PSEU</name>